<evidence type="ECO:0000259" key="4">
    <source>
        <dbReference type="SMART" id="SM00849"/>
    </source>
</evidence>
<evidence type="ECO:0000313" key="5">
    <source>
        <dbReference type="EMBL" id="RNB71573.1"/>
    </source>
</evidence>
<evidence type="ECO:0000256" key="3">
    <source>
        <dbReference type="ARBA" id="ARBA00048505"/>
    </source>
</evidence>
<dbReference type="InterPro" id="IPR001279">
    <property type="entry name" value="Metallo-B-lactamas"/>
</dbReference>
<protein>
    <submittedName>
        <fullName evidence="5">MBL fold metallo-hydrolase</fullName>
    </submittedName>
</protein>
<evidence type="ECO:0000313" key="6">
    <source>
        <dbReference type="Proteomes" id="UP000282028"/>
    </source>
</evidence>
<comment type="caution">
    <text evidence="5">The sequence shown here is derived from an EMBL/GenBank/DDBJ whole genome shotgun (WGS) entry which is preliminary data.</text>
</comment>
<dbReference type="RefSeq" id="WP_122909814.1">
    <property type="nucleotide sequence ID" value="NZ_CBCSBE010000007.1"/>
</dbReference>
<feature type="domain" description="Metallo-beta-lactamase" evidence="4">
    <location>
        <begin position="21"/>
        <end position="231"/>
    </location>
</feature>
<proteinExistence type="predicted"/>
<dbReference type="Proteomes" id="UP000282028">
    <property type="component" value="Unassembled WGS sequence"/>
</dbReference>
<evidence type="ECO:0000256" key="2">
    <source>
        <dbReference type="ARBA" id="ARBA00034301"/>
    </source>
</evidence>
<accession>A0A3M8C808</accession>
<comment type="function">
    <text evidence="2">Counteracts the endogenous Pycsar antiviral defense system. Phosphodiesterase that enables metal-dependent hydrolysis of host cyclic nucleotide Pycsar defense signals such as cCMP and cUMP.</text>
</comment>
<dbReference type="InterPro" id="IPR036866">
    <property type="entry name" value="RibonucZ/Hydroxyglut_hydro"/>
</dbReference>
<dbReference type="PANTHER" id="PTHR23131:SF4">
    <property type="entry name" value="METALLO-BETA-LACTAMASE SUPERFAMILY POTEIN"/>
    <property type="match status" value="1"/>
</dbReference>
<name>A0A3M8C808_9BACL</name>
<comment type="catalytic activity">
    <reaction evidence="1">
        <text>3',5'-cyclic CMP + H2O = CMP + H(+)</text>
        <dbReference type="Rhea" id="RHEA:72675"/>
        <dbReference type="ChEBI" id="CHEBI:15377"/>
        <dbReference type="ChEBI" id="CHEBI:15378"/>
        <dbReference type="ChEBI" id="CHEBI:58003"/>
        <dbReference type="ChEBI" id="CHEBI:60377"/>
    </reaction>
    <physiologicalReaction direction="left-to-right" evidence="1">
        <dbReference type="Rhea" id="RHEA:72676"/>
    </physiologicalReaction>
</comment>
<dbReference type="GO" id="GO:0016787">
    <property type="term" value="F:hydrolase activity"/>
    <property type="evidence" value="ECO:0007669"/>
    <property type="project" value="UniProtKB-KW"/>
</dbReference>
<dbReference type="InterPro" id="IPR050662">
    <property type="entry name" value="Sec-metab_biosynth-thioest"/>
</dbReference>
<dbReference type="OrthoDB" id="9761531at2"/>
<gene>
    <name evidence="5" type="ORF">EDM52_15150</name>
</gene>
<dbReference type="PANTHER" id="PTHR23131">
    <property type="entry name" value="ENDORIBONUCLEASE LACTB2"/>
    <property type="match status" value="1"/>
</dbReference>
<keyword evidence="6" id="KW-1185">Reference proteome</keyword>
<dbReference type="AlphaFoldDB" id="A0A3M8C808"/>
<organism evidence="5 6">
    <name type="scientific">Brevibacillus invocatus</name>
    <dbReference type="NCBI Taxonomy" id="173959"/>
    <lineage>
        <taxon>Bacteria</taxon>
        <taxon>Bacillati</taxon>
        <taxon>Bacillota</taxon>
        <taxon>Bacilli</taxon>
        <taxon>Bacillales</taxon>
        <taxon>Paenibacillaceae</taxon>
        <taxon>Brevibacillus</taxon>
    </lineage>
</organism>
<dbReference type="SUPFAM" id="SSF56281">
    <property type="entry name" value="Metallo-hydrolase/oxidoreductase"/>
    <property type="match status" value="1"/>
</dbReference>
<reference evidence="5 6" key="1">
    <citation type="submission" date="2018-10" db="EMBL/GenBank/DDBJ databases">
        <title>Phylogenomics of Brevibacillus.</title>
        <authorList>
            <person name="Dunlap C."/>
        </authorList>
    </citation>
    <scope>NUCLEOTIDE SEQUENCE [LARGE SCALE GENOMIC DNA]</scope>
    <source>
        <strain evidence="5 6">JCM 12215</strain>
    </source>
</reference>
<dbReference type="Pfam" id="PF00753">
    <property type="entry name" value="Lactamase_B"/>
    <property type="match status" value="1"/>
</dbReference>
<keyword evidence="5" id="KW-0378">Hydrolase</keyword>
<evidence type="ECO:0000256" key="1">
    <source>
        <dbReference type="ARBA" id="ARBA00034221"/>
    </source>
</evidence>
<sequence>MEVSDTHILPIKMSTTFAKGNVNAFILPGSPVTLVDAGTHLPGSIQQLREGMAEVGFTFQDVEQIVVTHMHTDHYGGVSAILQETDAVVYVHRQAMGMLEHGKEGFERDEEFMRRFIEECGAAELLKRQRKFYPLHWKEVRYLEEGDVLTAGGREWKVLYTPGHSQSDICLWDVDSGDTIVGDFLLQEISSNAFITPPDKREERRPRPLMQMRESFRHVYELPLSTIYPGHGDPFTDFRALIDQRLQEQEDRCDKIVLLLAQGPRTVYELTRELFPWLQENGMFLGLSEVQGHLDLLLERSRVQVERRDSVAWYQAVQER</sequence>
<dbReference type="SMART" id="SM00849">
    <property type="entry name" value="Lactamase_B"/>
    <property type="match status" value="1"/>
</dbReference>
<dbReference type="Gene3D" id="3.60.15.10">
    <property type="entry name" value="Ribonuclease Z/Hydroxyacylglutathione hydrolase-like"/>
    <property type="match status" value="1"/>
</dbReference>
<comment type="catalytic activity">
    <reaction evidence="3">
        <text>3',5'-cyclic UMP + H2O = UMP + H(+)</text>
        <dbReference type="Rhea" id="RHEA:70575"/>
        <dbReference type="ChEBI" id="CHEBI:15377"/>
        <dbReference type="ChEBI" id="CHEBI:15378"/>
        <dbReference type="ChEBI" id="CHEBI:57865"/>
        <dbReference type="ChEBI" id="CHEBI:184387"/>
    </reaction>
    <physiologicalReaction direction="left-to-right" evidence="3">
        <dbReference type="Rhea" id="RHEA:70576"/>
    </physiologicalReaction>
</comment>
<dbReference type="EMBL" id="RHHR01000028">
    <property type="protein sequence ID" value="RNB71573.1"/>
    <property type="molecule type" value="Genomic_DNA"/>
</dbReference>